<keyword evidence="9" id="KW-0408">Iron</keyword>
<feature type="transmembrane region" description="Helical" evidence="11">
    <location>
        <begin position="162"/>
        <end position="178"/>
    </location>
</feature>
<comment type="cofactor">
    <cofactor evidence="1">
        <name>heme b</name>
        <dbReference type="ChEBI" id="CHEBI:60344"/>
    </cofactor>
</comment>
<keyword evidence="6" id="KW-0479">Metal-binding</keyword>
<sequence length="216" mass="24752">MPNFRETSDFREYIILHGWLMYVSFGLLFPVGALCARFMQIARQKKASGKTIGNWYQIHLWSESLGMAVMVAGVVSGFAQLGISSTHTHQRLGYALWIMIWFHVLAAFFLRPPMGSMERGVWYVAHWLMGTSAIILGIYNMYSGISIWEGVFPHEKLRSLNIAFSVQIGIMAFVYFATDRFNNFLLQIKNSGSKLFFPKSDDIFEVDEKAFHHTES</sequence>
<dbReference type="GO" id="GO:0020037">
    <property type="term" value="F:heme binding"/>
    <property type="evidence" value="ECO:0007669"/>
    <property type="project" value="TreeGrafter"/>
</dbReference>
<dbReference type="OrthoDB" id="19261at2759"/>
<proteinExistence type="predicted"/>
<comment type="subcellular location">
    <subcellularLocation>
        <location evidence="2">Membrane</location>
        <topology evidence="2">Multi-pass membrane protein</topology>
    </subcellularLocation>
</comment>
<evidence type="ECO:0000256" key="4">
    <source>
        <dbReference type="ARBA" id="ARBA00022617"/>
    </source>
</evidence>
<keyword evidence="14" id="KW-1185">Reference proteome</keyword>
<evidence type="ECO:0000256" key="10">
    <source>
        <dbReference type="ARBA" id="ARBA00023136"/>
    </source>
</evidence>
<feature type="transmembrane region" description="Helical" evidence="11">
    <location>
        <begin position="92"/>
        <end position="110"/>
    </location>
</feature>
<evidence type="ECO:0000313" key="13">
    <source>
        <dbReference type="EMBL" id="KAI5059216.1"/>
    </source>
</evidence>
<dbReference type="Gene3D" id="1.20.120.1770">
    <property type="match status" value="1"/>
</dbReference>
<keyword evidence="4" id="KW-0349">Heme</keyword>
<organism evidence="13 14">
    <name type="scientific">Adiantum capillus-veneris</name>
    <name type="common">Maidenhair fern</name>
    <dbReference type="NCBI Taxonomy" id="13818"/>
    <lineage>
        <taxon>Eukaryota</taxon>
        <taxon>Viridiplantae</taxon>
        <taxon>Streptophyta</taxon>
        <taxon>Embryophyta</taxon>
        <taxon>Tracheophyta</taxon>
        <taxon>Polypodiopsida</taxon>
        <taxon>Polypodiidae</taxon>
        <taxon>Polypodiales</taxon>
        <taxon>Pteridineae</taxon>
        <taxon>Pteridaceae</taxon>
        <taxon>Vittarioideae</taxon>
        <taxon>Adiantum</taxon>
    </lineage>
</organism>
<evidence type="ECO:0000256" key="8">
    <source>
        <dbReference type="ARBA" id="ARBA00022989"/>
    </source>
</evidence>
<dbReference type="GO" id="GO:0140575">
    <property type="term" value="F:transmembrane monodehydroascorbate reductase activity"/>
    <property type="evidence" value="ECO:0007669"/>
    <property type="project" value="InterPro"/>
</dbReference>
<feature type="transmembrane region" description="Helical" evidence="11">
    <location>
        <begin position="122"/>
        <end position="142"/>
    </location>
</feature>
<accession>A0A9D4Z476</accession>
<dbReference type="AlphaFoldDB" id="A0A9D4Z476"/>
<dbReference type="GO" id="GO:0046872">
    <property type="term" value="F:metal ion binding"/>
    <property type="evidence" value="ECO:0007669"/>
    <property type="project" value="UniProtKB-KW"/>
</dbReference>
<dbReference type="PANTHER" id="PTHR15422:SF24">
    <property type="entry name" value="DOMON RELATED DOMAIN-CONTAINING PROTEIN"/>
    <property type="match status" value="1"/>
</dbReference>
<evidence type="ECO:0000256" key="2">
    <source>
        <dbReference type="ARBA" id="ARBA00004141"/>
    </source>
</evidence>
<keyword evidence="8 11" id="KW-1133">Transmembrane helix</keyword>
<feature type="domain" description="Cytochrome b561" evidence="12">
    <location>
        <begin position="1"/>
        <end position="185"/>
    </location>
</feature>
<feature type="transmembrane region" description="Helical" evidence="11">
    <location>
        <begin position="20"/>
        <end position="39"/>
    </location>
</feature>
<evidence type="ECO:0000256" key="1">
    <source>
        <dbReference type="ARBA" id="ARBA00001970"/>
    </source>
</evidence>
<dbReference type="PROSITE" id="PS50939">
    <property type="entry name" value="CYTOCHROME_B561"/>
    <property type="match status" value="1"/>
</dbReference>
<keyword evidence="3" id="KW-0813">Transport</keyword>
<reference evidence="13" key="1">
    <citation type="submission" date="2021-01" db="EMBL/GenBank/DDBJ databases">
        <title>Adiantum capillus-veneris genome.</title>
        <authorList>
            <person name="Fang Y."/>
            <person name="Liao Q."/>
        </authorList>
    </citation>
    <scope>NUCLEOTIDE SEQUENCE</scope>
    <source>
        <strain evidence="13">H3</strain>
        <tissue evidence="13">Leaf</tissue>
    </source>
</reference>
<evidence type="ECO:0000256" key="7">
    <source>
        <dbReference type="ARBA" id="ARBA00022982"/>
    </source>
</evidence>
<evidence type="ECO:0000313" key="14">
    <source>
        <dbReference type="Proteomes" id="UP000886520"/>
    </source>
</evidence>
<evidence type="ECO:0000259" key="12">
    <source>
        <dbReference type="PROSITE" id="PS50939"/>
    </source>
</evidence>
<keyword evidence="10 11" id="KW-0472">Membrane</keyword>
<evidence type="ECO:0000256" key="3">
    <source>
        <dbReference type="ARBA" id="ARBA00022448"/>
    </source>
</evidence>
<evidence type="ECO:0000256" key="11">
    <source>
        <dbReference type="SAM" id="Phobius"/>
    </source>
</evidence>
<protein>
    <recommendedName>
        <fullName evidence="12">Cytochrome b561 domain-containing protein</fullName>
    </recommendedName>
</protein>
<comment type="caution">
    <text evidence="13">The sequence shown here is derived from an EMBL/GenBank/DDBJ whole genome shotgun (WGS) entry which is preliminary data.</text>
</comment>
<evidence type="ECO:0000256" key="6">
    <source>
        <dbReference type="ARBA" id="ARBA00022723"/>
    </source>
</evidence>
<dbReference type="InterPro" id="IPR006593">
    <property type="entry name" value="Cyt_b561/ferric_Rdtase_TM"/>
</dbReference>
<dbReference type="Proteomes" id="UP000886520">
    <property type="component" value="Chromosome 25"/>
</dbReference>
<dbReference type="EMBL" id="JABFUD020000025">
    <property type="protein sequence ID" value="KAI5059216.1"/>
    <property type="molecule type" value="Genomic_DNA"/>
</dbReference>
<dbReference type="GO" id="GO:0016020">
    <property type="term" value="C:membrane"/>
    <property type="evidence" value="ECO:0007669"/>
    <property type="project" value="UniProtKB-SubCell"/>
</dbReference>
<keyword evidence="7" id="KW-0249">Electron transport</keyword>
<evidence type="ECO:0000256" key="5">
    <source>
        <dbReference type="ARBA" id="ARBA00022692"/>
    </source>
</evidence>
<dbReference type="CDD" id="cd08760">
    <property type="entry name" value="Cyt_b561_FRRS1_like"/>
    <property type="match status" value="1"/>
</dbReference>
<feature type="transmembrane region" description="Helical" evidence="11">
    <location>
        <begin position="60"/>
        <end position="80"/>
    </location>
</feature>
<dbReference type="InterPro" id="IPR045150">
    <property type="entry name" value="CYB561D1/2"/>
</dbReference>
<gene>
    <name evidence="13" type="ORF">GOP47_0025535</name>
</gene>
<dbReference type="SMART" id="SM00665">
    <property type="entry name" value="B561"/>
    <property type="match status" value="1"/>
</dbReference>
<evidence type="ECO:0000256" key="9">
    <source>
        <dbReference type="ARBA" id="ARBA00023004"/>
    </source>
</evidence>
<name>A0A9D4Z476_ADICA</name>
<keyword evidence="5 11" id="KW-0812">Transmembrane</keyword>
<dbReference type="PANTHER" id="PTHR15422">
    <property type="entry name" value="OS05G0565100 PROTEIN"/>
    <property type="match status" value="1"/>
</dbReference>